<organism evidence="1 2">
    <name type="scientific">Coniosporium tulheliwenetii</name>
    <dbReference type="NCBI Taxonomy" id="3383036"/>
    <lineage>
        <taxon>Eukaryota</taxon>
        <taxon>Fungi</taxon>
        <taxon>Dikarya</taxon>
        <taxon>Ascomycota</taxon>
        <taxon>Pezizomycotina</taxon>
        <taxon>Dothideomycetes</taxon>
        <taxon>Dothideomycetes incertae sedis</taxon>
        <taxon>Coniosporium</taxon>
    </lineage>
</organism>
<accession>A0ACC2ZDA2</accession>
<protein>
    <submittedName>
        <fullName evidence="1">Uncharacterized protein</fullName>
    </submittedName>
</protein>
<evidence type="ECO:0000313" key="1">
    <source>
        <dbReference type="EMBL" id="KAJ9645707.1"/>
    </source>
</evidence>
<evidence type="ECO:0000313" key="2">
    <source>
        <dbReference type="Proteomes" id="UP001172680"/>
    </source>
</evidence>
<name>A0ACC2ZDA2_9PEZI</name>
<dbReference type="EMBL" id="JAPDRP010000007">
    <property type="protein sequence ID" value="KAJ9645707.1"/>
    <property type="molecule type" value="Genomic_DNA"/>
</dbReference>
<proteinExistence type="predicted"/>
<sequence length="429" mass="47994">MQRSSGLHSAGVFLNLVRLLQQHFNVVKIAEASYGEVYRLSLKAPTPGLTRSDESRPKNRASPRRREKAALMSTITQVASEVQLLQRMTSIPGFTNFRDIRVLQGRPAPAFCAAWKSFNKSRRKSQKSIFPDPSRKSSYDEEQLWAVIEMQDAGTDLERLIEEGMEAIGGIWGVWDHRDLHLGNVCVRPTHTASDSILSAPKVRHVDRNLGFTGLETTIIDYTLSRADMDTTSTFSDGIATHQIAYLDLEADQALFEGDGELEYQYDMYRFMRAVMYLDEPLADLDARWDEVTKSGRTWEGYHPQTNLVWLHFILYQMLERVVWPSSGEAGVLGGLDEKVDEVAAAGKARRIEEVLVRLQDLLDPGRLPSSGLRSAKDLVGMALREGWLDEGDVIGSVGDVSTVAVKPRSRRKTVKKAKGAQQRSTGAL</sequence>
<comment type="caution">
    <text evidence="1">The sequence shown here is derived from an EMBL/GenBank/DDBJ whole genome shotgun (WGS) entry which is preliminary data.</text>
</comment>
<reference evidence="1" key="1">
    <citation type="submission" date="2022-10" db="EMBL/GenBank/DDBJ databases">
        <title>Culturing micro-colonial fungi from biological soil crusts in the Mojave desert and describing Neophaeococcomyces mojavensis, and introducing the new genera and species Taxawa tesnikishii.</title>
        <authorList>
            <person name="Kurbessoian T."/>
            <person name="Stajich J.E."/>
        </authorList>
    </citation>
    <scope>NUCLEOTIDE SEQUENCE</scope>
    <source>
        <strain evidence="1">JES_115</strain>
    </source>
</reference>
<dbReference type="Proteomes" id="UP001172680">
    <property type="component" value="Unassembled WGS sequence"/>
</dbReference>
<gene>
    <name evidence="1" type="ORF">H2199_002746</name>
</gene>
<keyword evidence="2" id="KW-1185">Reference proteome</keyword>